<dbReference type="KEGG" id="ock:EXM22_06825"/>
<gene>
    <name evidence="1" type="ORF">EXM22_06825</name>
</gene>
<proteinExistence type="predicted"/>
<keyword evidence="2" id="KW-1185">Reference proteome</keyword>
<name>A0A5C1QHU1_9SPIO</name>
<accession>A0A5C1QHU1</accession>
<dbReference type="OrthoDB" id="5417808at2"/>
<organism evidence="1 2">
    <name type="scientific">Oceanispirochaeta crateris</name>
    <dbReference type="NCBI Taxonomy" id="2518645"/>
    <lineage>
        <taxon>Bacteria</taxon>
        <taxon>Pseudomonadati</taxon>
        <taxon>Spirochaetota</taxon>
        <taxon>Spirochaetia</taxon>
        <taxon>Spirochaetales</taxon>
        <taxon>Spirochaetaceae</taxon>
        <taxon>Oceanispirochaeta</taxon>
    </lineage>
</organism>
<dbReference type="EMBL" id="CP036150">
    <property type="protein sequence ID" value="QEN07715.1"/>
    <property type="molecule type" value="Genomic_DNA"/>
</dbReference>
<evidence type="ECO:0000313" key="1">
    <source>
        <dbReference type="EMBL" id="QEN07715.1"/>
    </source>
</evidence>
<dbReference type="Pfam" id="PF10962">
    <property type="entry name" value="DUF2764"/>
    <property type="match status" value="1"/>
</dbReference>
<dbReference type="InterPro" id="IPR024492">
    <property type="entry name" value="DUF2764"/>
</dbReference>
<protein>
    <submittedName>
        <fullName evidence="1">DUF2764 family protein</fullName>
    </submittedName>
</protein>
<dbReference type="Proteomes" id="UP000324209">
    <property type="component" value="Chromosome"/>
</dbReference>
<reference evidence="1 2" key="1">
    <citation type="submission" date="2019-02" db="EMBL/GenBank/DDBJ databases">
        <title>Complete Genome Sequence and Methylome Analysis of free living Spirochaetas.</title>
        <authorList>
            <person name="Fomenkov A."/>
            <person name="Dubinina G."/>
            <person name="Leshcheva N."/>
            <person name="Mikheeva N."/>
            <person name="Grabovich M."/>
            <person name="Vincze T."/>
            <person name="Roberts R.J."/>
        </authorList>
    </citation>
    <scope>NUCLEOTIDE SEQUENCE [LARGE SCALE GENOMIC DNA]</scope>
    <source>
        <strain evidence="1 2">K2</strain>
    </source>
</reference>
<sequence>MGQFYYTVASLPMLKYDEPVDLKHSDYLEDCHKWLKPSEWDILKSSLINPETDMEFPGIAEEYRKWEISLRNELVALRSSALGLEADEYTRKGDRFADTASLAAAAFKEESPLIAENTLNKGRWEYIESLKVGHFFDLEFLVLYSLQLQIIERKRCFDEETGFAKYQGIYKNILSGIDDVAVGEQE</sequence>
<evidence type="ECO:0000313" key="2">
    <source>
        <dbReference type="Proteomes" id="UP000324209"/>
    </source>
</evidence>
<dbReference type="RefSeq" id="WP_149485795.1">
    <property type="nucleotide sequence ID" value="NZ_CP036150.1"/>
</dbReference>
<dbReference type="AlphaFoldDB" id="A0A5C1QHU1"/>